<dbReference type="InterPro" id="IPR035987">
    <property type="entry name" value="Ribosomal_uS8_sf"/>
</dbReference>
<dbReference type="Proteomes" id="UP000034588">
    <property type="component" value="Unassembled WGS sequence"/>
</dbReference>
<keyword evidence="5" id="KW-0694">RNA-binding</keyword>
<dbReference type="FunFam" id="3.30.1490.10:FF:000001">
    <property type="entry name" value="30S ribosomal protein S8"/>
    <property type="match status" value="1"/>
</dbReference>
<sequence>MVNDPIGDMLIQIKNAALAKKGSLELPYSKLKKALADVLLAEGYIVSAQKTGVDPKANLKIGVKYAEGQSVITDVKRISKPGLRWYVGKSDIPTVVGGMGIAILSTPLGLMTGKEAKKRGVGGELLCKIW</sequence>
<protein>
    <recommendedName>
        <fullName evidence="4 5">Small ribosomal subunit protein uS8</fullName>
    </recommendedName>
</protein>
<comment type="function">
    <text evidence="5">One of the primary rRNA binding proteins, it binds directly to 16S rRNA central domain where it helps coordinate assembly of the platform of the 30S subunit.</text>
</comment>
<dbReference type="GO" id="GO:0003735">
    <property type="term" value="F:structural constituent of ribosome"/>
    <property type="evidence" value="ECO:0007669"/>
    <property type="project" value="InterPro"/>
</dbReference>
<gene>
    <name evidence="5" type="primary">rpsH</name>
    <name evidence="7" type="ORF">UY48_C0019G0004</name>
</gene>
<keyword evidence="5" id="KW-0699">rRNA-binding</keyword>
<evidence type="ECO:0000256" key="1">
    <source>
        <dbReference type="ARBA" id="ARBA00006471"/>
    </source>
</evidence>
<dbReference type="HAMAP" id="MF_01302_B">
    <property type="entry name" value="Ribosomal_uS8_B"/>
    <property type="match status" value="1"/>
</dbReference>
<dbReference type="Gene3D" id="3.30.1370.30">
    <property type="match status" value="1"/>
</dbReference>
<reference evidence="7 8" key="1">
    <citation type="journal article" date="2015" name="Nature">
        <title>rRNA introns, odd ribosomes, and small enigmatic genomes across a large radiation of phyla.</title>
        <authorList>
            <person name="Brown C.T."/>
            <person name="Hug L.A."/>
            <person name="Thomas B.C."/>
            <person name="Sharon I."/>
            <person name="Castelle C.J."/>
            <person name="Singh A."/>
            <person name="Wilkins M.J."/>
            <person name="Williams K.H."/>
            <person name="Banfield J.F."/>
        </authorList>
    </citation>
    <scope>NUCLEOTIDE SEQUENCE [LARGE SCALE GENOMIC DNA]</scope>
</reference>
<dbReference type="NCBIfam" id="NF001109">
    <property type="entry name" value="PRK00136.1"/>
    <property type="match status" value="1"/>
</dbReference>
<dbReference type="PROSITE" id="PS00053">
    <property type="entry name" value="RIBOSOMAL_S8"/>
    <property type="match status" value="1"/>
</dbReference>
<dbReference type="AlphaFoldDB" id="A0A0G1VY76"/>
<dbReference type="Gene3D" id="3.30.1490.10">
    <property type="match status" value="1"/>
</dbReference>
<comment type="similarity">
    <text evidence="1 5 6">Belongs to the universal ribosomal protein uS8 family.</text>
</comment>
<keyword evidence="2 5" id="KW-0689">Ribosomal protein</keyword>
<accession>A0A0G1VY76</accession>
<evidence type="ECO:0000313" key="8">
    <source>
        <dbReference type="Proteomes" id="UP000034588"/>
    </source>
</evidence>
<comment type="caution">
    <text evidence="7">The sequence shown here is derived from an EMBL/GenBank/DDBJ whole genome shotgun (WGS) entry which is preliminary data.</text>
</comment>
<dbReference type="EMBL" id="LCQD01000019">
    <property type="protein sequence ID" value="KKW11423.1"/>
    <property type="molecule type" value="Genomic_DNA"/>
</dbReference>
<evidence type="ECO:0000256" key="5">
    <source>
        <dbReference type="HAMAP-Rule" id="MF_01302"/>
    </source>
</evidence>
<evidence type="ECO:0000313" key="7">
    <source>
        <dbReference type="EMBL" id="KKW11423.1"/>
    </source>
</evidence>
<evidence type="ECO:0000256" key="3">
    <source>
        <dbReference type="ARBA" id="ARBA00023274"/>
    </source>
</evidence>
<dbReference type="SUPFAM" id="SSF56047">
    <property type="entry name" value="Ribosomal protein S8"/>
    <property type="match status" value="1"/>
</dbReference>
<dbReference type="PATRIC" id="fig|1618448.3.peg.750"/>
<proteinExistence type="inferred from homology"/>
<evidence type="ECO:0000256" key="6">
    <source>
        <dbReference type="RuleBase" id="RU003660"/>
    </source>
</evidence>
<dbReference type="Pfam" id="PF00410">
    <property type="entry name" value="Ribosomal_S8"/>
    <property type="match status" value="1"/>
</dbReference>
<name>A0A0G1VY76_9BACT</name>
<dbReference type="InterPro" id="IPR047863">
    <property type="entry name" value="Ribosomal_uS8_CS"/>
</dbReference>
<keyword evidence="3 5" id="KW-0687">Ribonucleoprotein</keyword>
<dbReference type="GO" id="GO:0005840">
    <property type="term" value="C:ribosome"/>
    <property type="evidence" value="ECO:0007669"/>
    <property type="project" value="UniProtKB-KW"/>
</dbReference>
<evidence type="ECO:0000256" key="4">
    <source>
        <dbReference type="ARBA" id="ARBA00035258"/>
    </source>
</evidence>
<organism evidence="7 8">
    <name type="scientific">Candidatus Gottesmanbacteria bacterium GW2011_GWB1_49_7</name>
    <dbReference type="NCBI Taxonomy" id="1618448"/>
    <lineage>
        <taxon>Bacteria</taxon>
        <taxon>Candidatus Gottesmaniibacteriota</taxon>
    </lineage>
</organism>
<dbReference type="GO" id="GO:1990904">
    <property type="term" value="C:ribonucleoprotein complex"/>
    <property type="evidence" value="ECO:0007669"/>
    <property type="project" value="UniProtKB-KW"/>
</dbReference>
<dbReference type="PANTHER" id="PTHR11758">
    <property type="entry name" value="40S RIBOSOMAL PROTEIN S15A"/>
    <property type="match status" value="1"/>
</dbReference>
<dbReference type="GO" id="GO:0006412">
    <property type="term" value="P:translation"/>
    <property type="evidence" value="ECO:0007669"/>
    <property type="project" value="UniProtKB-UniRule"/>
</dbReference>
<comment type="subunit">
    <text evidence="5">Part of the 30S ribosomal subunit. Contacts proteins S5 and S12.</text>
</comment>
<dbReference type="InterPro" id="IPR000630">
    <property type="entry name" value="Ribosomal_uS8"/>
</dbReference>
<dbReference type="GO" id="GO:0005737">
    <property type="term" value="C:cytoplasm"/>
    <property type="evidence" value="ECO:0007669"/>
    <property type="project" value="UniProtKB-ARBA"/>
</dbReference>
<dbReference type="GO" id="GO:0019843">
    <property type="term" value="F:rRNA binding"/>
    <property type="evidence" value="ECO:0007669"/>
    <property type="project" value="UniProtKB-UniRule"/>
</dbReference>
<evidence type="ECO:0000256" key="2">
    <source>
        <dbReference type="ARBA" id="ARBA00022980"/>
    </source>
</evidence>